<dbReference type="InterPro" id="IPR010753">
    <property type="entry name" value="DUF1330"/>
</dbReference>
<dbReference type="Proteomes" id="UP000199150">
    <property type="component" value="Unassembled WGS sequence"/>
</dbReference>
<feature type="domain" description="DUF1330" evidence="1">
    <location>
        <begin position="2"/>
        <end position="95"/>
    </location>
</feature>
<evidence type="ECO:0000313" key="2">
    <source>
        <dbReference type="EMBL" id="SCW39423.1"/>
    </source>
</evidence>
<dbReference type="OrthoDB" id="9806380at2"/>
<name>A0A1G4Q4A3_9CAUL</name>
<dbReference type="STRING" id="260084.SAMN02927928_0910"/>
<evidence type="ECO:0000259" key="1">
    <source>
        <dbReference type="Pfam" id="PF07045"/>
    </source>
</evidence>
<organism evidence="2 3">
    <name type="scientific">Asticcacaulis taihuensis</name>
    <dbReference type="NCBI Taxonomy" id="260084"/>
    <lineage>
        <taxon>Bacteria</taxon>
        <taxon>Pseudomonadati</taxon>
        <taxon>Pseudomonadota</taxon>
        <taxon>Alphaproteobacteria</taxon>
        <taxon>Caulobacterales</taxon>
        <taxon>Caulobacteraceae</taxon>
        <taxon>Asticcacaulis</taxon>
    </lineage>
</organism>
<dbReference type="PANTHER" id="PTHR41521">
    <property type="match status" value="1"/>
</dbReference>
<dbReference type="Gene3D" id="3.30.70.100">
    <property type="match status" value="1"/>
</dbReference>
<dbReference type="EMBL" id="FMTS01000001">
    <property type="protein sequence ID" value="SCW39423.1"/>
    <property type="molecule type" value="Genomic_DNA"/>
</dbReference>
<dbReference type="PANTHER" id="PTHR41521:SF4">
    <property type="entry name" value="BLR0684 PROTEIN"/>
    <property type="match status" value="1"/>
</dbReference>
<dbReference type="Pfam" id="PF07045">
    <property type="entry name" value="DUF1330"/>
    <property type="match status" value="1"/>
</dbReference>
<proteinExistence type="predicted"/>
<dbReference type="RefSeq" id="WP_090644155.1">
    <property type="nucleotide sequence ID" value="NZ_CBCRYE010000001.1"/>
</dbReference>
<dbReference type="SUPFAM" id="SSF54909">
    <property type="entry name" value="Dimeric alpha+beta barrel"/>
    <property type="match status" value="1"/>
</dbReference>
<evidence type="ECO:0000313" key="3">
    <source>
        <dbReference type="Proteomes" id="UP000199150"/>
    </source>
</evidence>
<gene>
    <name evidence="2" type="ORF">SAMN02927928_0910</name>
</gene>
<reference evidence="3" key="1">
    <citation type="submission" date="2016-10" db="EMBL/GenBank/DDBJ databases">
        <authorList>
            <person name="Varghese N."/>
            <person name="Submissions S."/>
        </authorList>
    </citation>
    <scope>NUCLEOTIDE SEQUENCE [LARGE SCALE GENOMIC DNA]</scope>
    <source>
        <strain evidence="3">CGMCC 1.3431</strain>
    </source>
</reference>
<sequence>MTAYVIMIRDRITDPAEMAIYAELARKARGDNPPRQLAFYGAHEALEGPGADGIVILEFDDMDHARAWHGSPAYQEAMKHRQLGADYRVLLVDGVKPQA</sequence>
<dbReference type="AlphaFoldDB" id="A0A1G4Q4A3"/>
<keyword evidence="3" id="KW-1185">Reference proteome</keyword>
<dbReference type="InterPro" id="IPR011008">
    <property type="entry name" value="Dimeric_a/b-barrel"/>
</dbReference>
<accession>A0A1G4Q4A3</accession>
<protein>
    <submittedName>
        <fullName evidence="2">Uncharacterized conserved protein, DUF1330 family</fullName>
    </submittedName>
</protein>